<evidence type="ECO:0000313" key="2">
    <source>
        <dbReference type="EMBL" id="KAA8541217.1"/>
    </source>
</evidence>
<dbReference type="OrthoDB" id="2107166at2759"/>
<name>A0A5J5BHG3_9ASTE</name>
<gene>
    <name evidence="2" type="ORF">F0562_025176</name>
</gene>
<dbReference type="AlphaFoldDB" id="A0A5J5BHG3"/>
<feature type="compositionally biased region" description="Low complexity" evidence="1">
    <location>
        <begin position="122"/>
        <end position="133"/>
    </location>
</feature>
<feature type="region of interest" description="Disordered" evidence="1">
    <location>
        <begin position="121"/>
        <end position="144"/>
    </location>
</feature>
<organism evidence="2 3">
    <name type="scientific">Nyssa sinensis</name>
    <dbReference type="NCBI Taxonomy" id="561372"/>
    <lineage>
        <taxon>Eukaryota</taxon>
        <taxon>Viridiplantae</taxon>
        <taxon>Streptophyta</taxon>
        <taxon>Embryophyta</taxon>
        <taxon>Tracheophyta</taxon>
        <taxon>Spermatophyta</taxon>
        <taxon>Magnoliopsida</taxon>
        <taxon>eudicotyledons</taxon>
        <taxon>Gunneridae</taxon>
        <taxon>Pentapetalae</taxon>
        <taxon>asterids</taxon>
        <taxon>Cornales</taxon>
        <taxon>Nyssaceae</taxon>
        <taxon>Nyssa</taxon>
    </lineage>
</organism>
<proteinExistence type="predicted"/>
<evidence type="ECO:0000313" key="3">
    <source>
        <dbReference type="Proteomes" id="UP000325577"/>
    </source>
</evidence>
<keyword evidence="3" id="KW-1185">Reference proteome</keyword>
<reference evidence="2 3" key="1">
    <citation type="submission" date="2019-09" db="EMBL/GenBank/DDBJ databases">
        <title>A chromosome-level genome assembly of the Chinese tupelo Nyssa sinensis.</title>
        <authorList>
            <person name="Yang X."/>
            <person name="Kang M."/>
            <person name="Yang Y."/>
            <person name="Xiong H."/>
            <person name="Wang M."/>
            <person name="Zhang Z."/>
            <person name="Wang Z."/>
            <person name="Wu H."/>
            <person name="Ma T."/>
            <person name="Liu J."/>
            <person name="Xi Z."/>
        </authorList>
    </citation>
    <scope>NUCLEOTIDE SEQUENCE [LARGE SCALE GENOMIC DNA]</scope>
    <source>
        <strain evidence="2">J267</strain>
        <tissue evidence="2">Leaf</tissue>
    </source>
</reference>
<dbReference type="EMBL" id="CM018036">
    <property type="protein sequence ID" value="KAA8541217.1"/>
    <property type="molecule type" value="Genomic_DNA"/>
</dbReference>
<protein>
    <submittedName>
        <fullName evidence="2">Uncharacterized protein</fullName>
    </submittedName>
</protein>
<accession>A0A5J5BHG3</accession>
<dbReference type="Proteomes" id="UP000325577">
    <property type="component" value="Linkage Group LG13"/>
</dbReference>
<sequence>MEEEFDPYQLSIIYAACSSTSLNWYNETLIVPNGSLALTANNCIKCSCGQSDLRLQCSPSGIVASCSHLQCKGSNLFIGDTYETQTAFGCNITACVYRGHSGRKIFRSLVDSSQIHCSGNGSSTTMSPFSSPSPTYPEVPISTLSPSPSLYPSSASIEPVGINASDPRDEHNNTNISTDGQSTSQASCLILLLLELTISFFL</sequence>
<evidence type="ECO:0000256" key="1">
    <source>
        <dbReference type="SAM" id="MobiDB-lite"/>
    </source>
</evidence>
<feature type="region of interest" description="Disordered" evidence="1">
    <location>
        <begin position="161"/>
        <end position="181"/>
    </location>
</feature>